<feature type="compositionally biased region" description="Low complexity" evidence="7">
    <location>
        <begin position="185"/>
        <end position="197"/>
    </location>
</feature>
<evidence type="ECO:0000256" key="1">
    <source>
        <dbReference type="ARBA" id="ARBA00022468"/>
    </source>
</evidence>
<dbReference type="GO" id="GO:0010468">
    <property type="term" value="P:regulation of gene expression"/>
    <property type="evidence" value="ECO:0007669"/>
    <property type="project" value="UniProtKB-ARBA"/>
</dbReference>
<name>A0AAN9Y9L7_9HEMI</name>
<keyword evidence="10" id="KW-1185">Reference proteome</keyword>
<dbReference type="CDD" id="cd08839">
    <property type="entry name" value="ArfGap_SMAP"/>
    <property type="match status" value="1"/>
</dbReference>
<dbReference type="SUPFAM" id="SSF57863">
    <property type="entry name" value="ArfGap/RecO-like zinc finger"/>
    <property type="match status" value="1"/>
</dbReference>
<comment type="caution">
    <text evidence="9">The sequence shown here is derived from an EMBL/GenBank/DDBJ whole genome shotgun (WGS) entry which is preliminary data.</text>
</comment>
<dbReference type="InterPro" id="IPR051718">
    <property type="entry name" value="ARF_GTPase-activating"/>
</dbReference>
<dbReference type="GO" id="GO:0008270">
    <property type="term" value="F:zinc ion binding"/>
    <property type="evidence" value="ECO:0007669"/>
    <property type="project" value="UniProtKB-KW"/>
</dbReference>
<dbReference type="SMART" id="SM00322">
    <property type="entry name" value="KH"/>
    <property type="match status" value="3"/>
</dbReference>
<sequence length="776" mass="86047">MSSKTERERTKQIQDKCQNLLNEMLKDDDNKYCVDCDAKGPRWASWNIGIFLCIRCAGLHRKLGVHISKVKSVNLDTWTPQQVVNLQQMGNSRARAVYEANLPDNFRRPQNEVGLESFIRAKYEHKKFIAREWVAPTLPNVNWSKEIEEEAEKVKKKKREVMQSNIPSIRPVSTPPAIPQPLPKPQSSSPKPSRTSSHTTDLLGLDTPVKEAATKTPSSDSDLFTSFLAAPTETTSSTTSTQEANGCTTNAAFRTEEEDSFFNQSLTSASNKQKPLTKDSILALYGNPGSYVNPTINAGVTGPVFNPVSVNGTANSFVRPNISQSTLPQNDLLNSGIQFPNAASTAASNLAFTSNPFYSMAASGGQPDFPAQQKLDLDTGRAVIENIECRAKPITVSIDNIRPMNERPTLGQSTLEKVEIEIPQCLREIAAIPRIHDDFRREVLSATCKFIPRLNILRLITKNGESTRKKVDLFKFLHINHLYGQRKRASPPEEAKFSEEIEVDEKLMGLALGKKHSNIKEARKIRDIISVELIEGTLRIQIHGKTAEAVRTARDMLEYREHHTEIPRYLAEELLEDDGKTILEIVEQSGLVRIESGADDDDDENEDYPIIFVGNPPCIENAKALLDYQLKLIHVVERVPIKKELKGLAIGKNQENLKKAEKIPGIVKIEAPIQMPMIIIHAENEAAAQAARRLLEFDEDTVEVEKDSLGKIIGKGGVTIKQIEALSEGVRVRIPSKVEASDLSSSGQVIIKVSGPAHKIPATIDLIKKAASLGHL</sequence>
<dbReference type="InterPro" id="IPR040472">
    <property type="entry name" value="FMRP_KH0"/>
</dbReference>
<keyword evidence="2" id="KW-0479">Metal-binding</keyword>
<dbReference type="InterPro" id="IPR044732">
    <property type="entry name" value="ArfGAP_SMAP1-like"/>
</dbReference>
<dbReference type="GO" id="GO:0003723">
    <property type="term" value="F:RNA binding"/>
    <property type="evidence" value="ECO:0007669"/>
    <property type="project" value="UniProtKB-UniRule"/>
</dbReference>
<evidence type="ECO:0000256" key="3">
    <source>
        <dbReference type="ARBA" id="ARBA00022771"/>
    </source>
</evidence>
<keyword evidence="4" id="KW-0862">Zinc</keyword>
<evidence type="ECO:0000259" key="8">
    <source>
        <dbReference type="PROSITE" id="PS50115"/>
    </source>
</evidence>
<evidence type="ECO:0000313" key="10">
    <source>
        <dbReference type="Proteomes" id="UP001367676"/>
    </source>
</evidence>
<dbReference type="GO" id="GO:0005096">
    <property type="term" value="F:GTPase activator activity"/>
    <property type="evidence" value="ECO:0007669"/>
    <property type="project" value="UniProtKB-KW"/>
</dbReference>
<dbReference type="PRINTS" id="PR00405">
    <property type="entry name" value="REVINTRACTNG"/>
</dbReference>
<dbReference type="EMBL" id="JBBCAQ010000002">
    <property type="protein sequence ID" value="KAK7605358.1"/>
    <property type="molecule type" value="Genomic_DNA"/>
</dbReference>
<organism evidence="9 10">
    <name type="scientific">Parthenolecanium corni</name>
    <dbReference type="NCBI Taxonomy" id="536013"/>
    <lineage>
        <taxon>Eukaryota</taxon>
        <taxon>Metazoa</taxon>
        <taxon>Ecdysozoa</taxon>
        <taxon>Arthropoda</taxon>
        <taxon>Hexapoda</taxon>
        <taxon>Insecta</taxon>
        <taxon>Pterygota</taxon>
        <taxon>Neoptera</taxon>
        <taxon>Paraneoptera</taxon>
        <taxon>Hemiptera</taxon>
        <taxon>Sternorrhyncha</taxon>
        <taxon>Coccoidea</taxon>
        <taxon>Coccidae</taxon>
        <taxon>Parthenolecanium</taxon>
    </lineage>
</organism>
<dbReference type="InterPro" id="IPR036612">
    <property type="entry name" value="KH_dom_type_1_sf"/>
</dbReference>
<gene>
    <name evidence="9" type="ORF">V9T40_007216</name>
</gene>
<evidence type="ECO:0000256" key="4">
    <source>
        <dbReference type="ARBA" id="ARBA00022833"/>
    </source>
</evidence>
<dbReference type="PROSITE" id="PS50115">
    <property type="entry name" value="ARFGAP"/>
    <property type="match status" value="1"/>
</dbReference>
<dbReference type="InterPro" id="IPR001164">
    <property type="entry name" value="ArfGAP_dom"/>
</dbReference>
<evidence type="ECO:0000313" key="9">
    <source>
        <dbReference type="EMBL" id="KAK7605358.1"/>
    </source>
</evidence>
<dbReference type="Proteomes" id="UP001367676">
    <property type="component" value="Unassembled WGS sequence"/>
</dbReference>
<dbReference type="PROSITE" id="PS50084">
    <property type="entry name" value="KH_TYPE_1"/>
    <property type="match status" value="4"/>
</dbReference>
<dbReference type="InterPro" id="IPR037278">
    <property type="entry name" value="ARFGAP/RecO"/>
</dbReference>
<evidence type="ECO:0000256" key="7">
    <source>
        <dbReference type="SAM" id="MobiDB-lite"/>
    </source>
</evidence>
<reference evidence="9 10" key="1">
    <citation type="submission" date="2024-03" db="EMBL/GenBank/DDBJ databases">
        <title>Adaptation during the transition from Ophiocordyceps entomopathogen to insect associate is accompanied by gene loss and intensified selection.</title>
        <authorList>
            <person name="Ward C.M."/>
            <person name="Onetto C.A."/>
            <person name="Borneman A.R."/>
        </authorList>
    </citation>
    <scope>NUCLEOTIDE SEQUENCE [LARGE SCALE GENOMIC DNA]</scope>
    <source>
        <strain evidence="9">AWRI1</strain>
        <tissue evidence="9">Single Adult Female</tissue>
    </source>
</reference>
<dbReference type="PANTHER" id="PTHR45705:SF1">
    <property type="entry name" value="FI20236P1"/>
    <property type="match status" value="1"/>
</dbReference>
<dbReference type="AlphaFoldDB" id="A0AAN9Y9L7"/>
<feature type="domain" description="Arf-GAP" evidence="8">
    <location>
        <begin position="18"/>
        <end position="136"/>
    </location>
</feature>
<keyword evidence="1" id="KW-0343">GTPase activation</keyword>
<evidence type="ECO:0000256" key="2">
    <source>
        <dbReference type="ARBA" id="ARBA00022723"/>
    </source>
</evidence>
<dbReference type="PANTHER" id="PTHR45705">
    <property type="entry name" value="FI20236P1"/>
    <property type="match status" value="1"/>
</dbReference>
<dbReference type="Pfam" id="PF17904">
    <property type="entry name" value="KH_9"/>
    <property type="match status" value="1"/>
</dbReference>
<dbReference type="SUPFAM" id="SSF54791">
    <property type="entry name" value="Eukaryotic type KH-domain (KH-domain type I)"/>
    <property type="match status" value="2"/>
</dbReference>
<dbReference type="CDD" id="cd22426">
    <property type="entry name" value="KH_I_FMR1_FXR_rpt2"/>
    <property type="match status" value="1"/>
</dbReference>
<dbReference type="InterPro" id="IPR004087">
    <property type="entry name" value="KH_dom"/>
</dbReference>
<dbReference type="SMART" id="SM00105">
    <property type="entry name" value="ArfGap"/>
    <property type="match status" value="1"/>
</dbReference>
<evidence type="ECO:0000256" key="6">
    <source>
        <dbReference type="PROSITE-ProRule" id="PRU00288"/>
    </source>
</evidence>
<keyword evidence="3 6" id="KW-0863">Zinc-finger</keyword>
<dbReference type="Gene3D" id="3.30.1370.10">
    <property type="entry name" value="K Homology domain, type 1"/>
    <property type="match status" value="4"/>
</dbReference>
<dbReference type="InterPro" id="IPR004088">
    <property type="entry name" value="KH_dom_type_1"/>
</dbReference>
<protein>
    <recommendedName>
        <fullName evidence="8">Arf-GAP domain-containing protein</fullName>
    </recommendedName>
</protein>
<accession>A0AAN9Y9L7</accession>
<dbReference type="InterPro" id="IPR038508">
    <property type="entry name" value="ArfGAP_dom_sf"/>
</dbReference>
<feature type="region of interest" description="Disordered" evidence="7">
    <location>
        <begin position="154"/>
        <end position="206"/>
    </location>
</feature>
<dbReference type="GO" id="GO:0005737">
    <property type="term" value="C:cytoplasm"/>
    <property type="evidence" value="ECO:0007669"/>
    <property type="project" value="TreeGrafter"/>
</dbReference>
<dbReference type="Pfam" id="PF01412">
    <property type="entry name" value="ArfGap"/>
    <property type="match status" value="1"/>
</dbReference>
<proteinExistence type="predicted"/>
<dbReference type="Gene3D" id="1.10.220.150">
    <property type="entry name" value="Arf GTPase activating protein"/>
    <property type="match status" value="1"/>
</dbReference>
<keyword evidence="5" id="KW-0694">RNA-binding</keyword>
<feature type="compositionally biased region" description="Pro residues" evidence="7">
    <location>
        <begin position="173"/>
        <end position="184"/>
    </location>
</feature>
<dbReference type="Pfam" id="PF00013">
    <property type="entry name" value="KH_1"/>
    <property type="match status" value="1"/>
</dbReference>
<dbReference type="FunFam" id="1.10.220.150:FF:000009">
    <property type="entry name" value="stromal membrane-associated protein 1 isoform X1"/>
    <property type="match status" value="1"/>
</dbReference>
<evidence type="ECO:0000256" key="5">
    <source>
        <dbReference type="PROSITE-ProRule" id="PRU00117"/>
    </source>
</evidence>